<evidence type="ECO:0000256" key="2">
    <source>
        <dbReference type="ARBA" id="ARBA00022723"/>
    </source>
</evidence>
<dbReference type="AlphaFoldDB" id="A0AAJ0C4S3"/>
<feature type="region of interest" description="Disordered" evidence="4">
    <location>
        <begin position="1"/>
        <end position="25"/>
    </location>
</feature>
<dbReference type="GO" id="GO:0003677">
    <property type="term" value="F:DNA binding"/>
    <property type="evidence" value="ECO:0007669"/>
    <property type="project" value="InterPro"/>
</dbReference>
<feature type="compositionally biased region" description="Basic and acidic residues" evidence="4">
    <location>
        <begin position="138"/>
        <end position="149"/>
    </location>
</feature>
<feature type="region of interest" description="Disordered" evidence="4">
    <location>
        <begin position="116"/>
        <end position="159"/>
    </location>
</feature>
<feature type="compositionally biased region" description="Low complexity" evidence="4">
    <location>
        <begin position="116"/>
        <end position="137"/>
    </location>
</feature>
<sequence length="828" mass="92661">MTPTPPSTTPSSGAARSPEEQFRVVRKRNRVPLSCYPCRIRKKCDRNHPCSNCTKREGDDTSACSYATPSSRKKNQSQGATSPDDMQNRIDRLENLVLSLVHGGASVDTSSAATAAAATTSTGPSDASRTGSTSSASRFDRDDDGAMKDGEDEDSDIDEGLATSLGVLKVDSDRGKSMYIGQEHWHSILSDITEVKNYYAAHKKDLERSYEKVMLSKSAMAREGPTFLLGATPATDVELRAELPPKSSVLILCRRYFNSMDNAVSIIHAPTFHQQLRNHWQDPSKSPIMWLGLLYSVLCLAMLSYHKVGDEPPEWKGRTLEMAAEYRLRTVQCLITGDYTKPTEYTVETLILYLFGEHSSRWDADLGLWLIHSLITRIAFRMGYHRDAKWFPTISPFQAEMRRRTWALVKMSDVIFSHQVSLPSMIYEDNCDTELPHNIFDEEFGPETKVLPPSRPNSEATPISYMVSKVKLCLELGSILQATNRIKNQVHYDDILRLDAKLREVKEELPPHLKMQPLDCSRDPVTLIIARFNMDILYLKIMCLLHRKYVSRARNNPRYAHSRRSAIEASMETLGHLATLQRESQPGGRLESIKWYVTSIATKDFILPAMLIVLELQFDITAESSRKRQDSQSLYFWTPEQRLAMINSLEVTRDIWKGLPDSSMESVKASNILELMLQKIKQPQSRQGPTDQEAMTKSTNPFTSLSSAELKPEHSAAMTLGMLSGGMSPNTATALNAVQSSGNTVYPPMELGGGFSFPAGSSELSPDFSTEALGLENNVGSPFSLINNMGNSMDFTTTNFDWDAFESYTQSANWGPDQTFQFFSGNPD</sequence>
<dbReference type="RefSeq" id="XP_060286143.1">
    <property type="nucleotide sequence ID" value="XM_060430912.1"/>
</dbReference>
<dbReference type="SMART" id="SM00066">
    <property type="entry name" value="GAL4"/>
    <property type="match status" value="1"/>
</dbReference>
<dbReference type="InterPro" id="IPR007219">
    <property type="entry name" value="XnlR_reg_dom"/>
</dbReference>
<dbReference type="PANTHER" id="PTHR31001:SF49">
    <property type="entry name" value="ZN(II)2CYS6 TRANSCRIPTION FACTOR (EUROFUNG)"/>
    <property type="match status" value="1"/>
</dbReference>
<dbReference type="SUPFAM" id="SSF57701">
    <property type="entry name" value="Zn2/Cys6 DNA-binding domain"/>
    <property type="match status" value="1"/>
</dbReference>
<evidence type="ECO:0000256" key="3">
    <source>
        <dbReference type="ARBA" id="ARBA00023242"/>
    </source>
</evidence>
<feature type="domain" description="Zn(2)-C6 fungal-type" evidence="5">
    <location>
        <begin position="29"/>
        <end position="75"/>
    </location>
</feature>
<dbReference type="EMBL" id="MU839001">
    <property type="protein sequence ID" value="KAK1769930.1"/>
    <property type="molecule type" value="Genomic_DNA"/>
</dbReference>
<dbReference type="PANTHER" id="PTHR31001">
    <property type="entry name" value="UNCHARACTERIZED TRANSCRIPTIONAL REGULATORY PROTEIN"/>
    <property type="match status" value="1"/>
</dbReference>
<dbReference type="InterPro" id="IPR050613">
    <property type="entry name" value="Sec_Metabolite_Reg"/>
</dbReference>
<evidence type="ECO:0000256" key="1">
    <source>
        <dbReference type="ARBA" id="ARBA00004123"/>
    </source>
</evidence>
<keyword evidence="8" id="KW-1185">Reference proteome</keyword>
<keyword evidence="2" id="KW-0479">Metal-binding</keyword>
<dbReference type="Proteomes" id="UP001244011">
    <property type="component" value="Unassembled WGS sequence"/>
</dbReference>
<evidence type="ECO:0000259" key="5">
    <source>
        <dbReference type="SMART" id="SM00066"/>
    </source>
</evidence>
<accession>A0AAJ0C4S3</accession>
<dbReference type="InterPro" id="IPR036864">
    <property type="entry name" value="Zn2-C6_fun-type_DNA-bd_sf"/>
</dbReference>
<keyword evidence="3" id="KW-0539">Nucleus</keyword>
<evidence type="ECO:0000259" key="6">
    <source>
        <dbReference type="SMART" id="SM00906"/>
    </source>
</evidence>
<dbReference type="SMART" id="SM00906">
    <property type="entry name" value="Fungal_trans"/>
    <property type="match status" value="1"/>
</dbReference>
<feature type="compositionally biased region" description="Acidic residues" evidence="4">
    <location>
        <begin position="150"/>
        <end position="159"/>
    </location>
</feature>
<dbReference type="CDD" id="cd00067">
    <property type="entry name" value="GAL4"/>
    <property type="match status" value="1"/>
</dbReference>
<dbReference type="InterPro" id="IPR001138">
    <property type="entry name" value="Zn2Cys6_DnaBD"/>
</dbReference>
<gene>
    <name evidence="7" type="ORF">QBC33DRAFT_576451</name>
</gene>
<reference evidence="7" key="1">
    <citation type="submission" date="2023-06" db="EMBL/GenBank/DDBJ databases">
        <title>Genome-scale phylogeny and comparative genomics of the fungal order Sordariales.</title>
        <authorList>
            <consortium name="Lawrence Berkeley National Laboratory"/>
            <person name="Hensen N."/>
            <person name="Bonometti L."/>
            <person name="Westerberg I."/>
            <person name="Brannstrom I.O."/>
            <person name="Guillou S."/>
            <person name="Cros-Aarteil S."/>
            <person name="Calhoun S."/>
            <person name="Haridas S."/>
            <person name="Kuo A."/>
            <person name="Mondo S."/>
            <person name="Pangilinan J."/>
            <person name="Riley R."/>
            <person name="Labutti K."/>
            <person name="Andreopoulos B."/>
            <person name="Lipzen A."/>
            <person name="Chen C."/>
            <person name="Yanf M."/>
            <person name="Daum C."/>
            <person name="Ng V."/>
            <person name="Clum A."/>
            <person name="Steindorff A."/>
            <person name="Ohm R."/>
            <person name="Martin F."/>
            <person name="Silar P."/>
            <person name="Natvig D."/>
            <person name="Lalanne C."/>
            <person name="Gautier V."/>
            <person name="Ament-Velasquez S.L."/>
            <person name="Kruys A."/>
            <person name="Hutchinson M.I."/>
            <person name="Powell A.J."/>
            <person name="Barry K."/>
            <person name="Miller A.N."/>
            <person name="Grigoriev I.V."/>
            <person name="Debuchy R."/>
            <person name="Gladieux P."/>
            <person name="Thoren M.H."/>
            <person name="Johannesson H."/>
        </authorList>
    </citation>
    <scope>NUCLEOTIDE SEQUENCE</scope>
    <source>
        <strain evidence="7">8032-3</strain>
    </source>
</reference>
<evidence type="ECO:0000313" key="7">
    <source>
        <dbReference type="EMBL" id="KAK1769930.1"/>
    </source>
</evidence>
<dbReference type="GO" id="GO:0008270">
    <property type="term" value="F:zinc ion binding"/>
    <property type="evidence" value="ECO:0007669"/>
    <property type="project" value="InterPro"/>
</dbReference>
<dbReference type="Pfam" id="PF04082">
    <property type="entry name" value="Fungal_trans"/>
    <property type="match status" value="1"/>
</dbReference>
<name>A0AAJ0C4S3_9PEZI</name>
<evidence type="ECO:0000313" key="8">
    <source>
        <dbReference type="Proteomes" id="UP001244011"/>
    </source>
</evidence>
<proteinExistence type="predicted"/>
<protein>
    <submittedName>
        <fullName evidence="7">Fungal-specific transcription factor domain-containing protein</fullName>
    </submittedName>
</protein>
<evidence type="ECO:0000256" key="4">
    <source>
        <dbReference type="SAM" id="MobiDB-lite"/>
    </source>
</evidence>
<comment type="subcellular location">
    <subcellularLocation>
        <location evidence="1">Nucleus</location>
    </subcellularLocation>
</comment>
<dbReference type="GO" id="GO:0000981">
    <property type="term" value="F:DNA-binding transcription factor activity, RNA polymerase II-specific"/>
    <property type="evidence" value="ECO:0007669"/>
    <property type="project" value="InterPro"/>
</dbReference>
<dbReference type="GeneID" id="85314099"/>
<organism evidence="7 8">
    <name type="scientific">Phialemonium atrogriseum</name>
    <dbReference type="NCBI Taxonomy" id="1093897"/>
    <lineage>
        <taxon>Eukaryota</taxon>
        <taxon>Fungi</taxon>
        <taxon>Dikarya</taxon>
        <taxon>Ascomycota</taxon>
        <taxon>Pezizomycotina</taxon>
        <taxon>Sordariomycetes</taxon>
        <taxon>Sordariomycetidae</taxon>
        <taxon>Cephalothecales</taxon>
        <taxon>Cephalothecaceae</taxon>
        <taxon>Phialemonium</taxon>
    </lineage>
</organism>
<comment type="caution">
    <text evidence="7">The sequence shown here is derived from an EMBL/GenBank/DDBJ whole genome shotgun (WGS) entry which is preliminary data.</text>
</comment>
<dbReference type="GO" id="GO:0005634">
    <property type="term" value="C:nucleus"/>
    <property type="evidence" value="ECO:0007669"/>
    <property type="project" value="UniProtKB-SubCell"/>
</dbReference>
<feature type="domain" description="Xylanolytic transcriptional activator regulatory" evidence="6">
    <location>
        <begin position="368"/>
        <end position="442"/>
    </location>
</feature>
<dbReference type="CDD" id="cd12148">
    <property type="entry name" value="fungal_TF_MHR"/>
    <property type="match status" value="1"/>
</dbReference>
<feature type="region of interest" description="Disordered" evidence="4">
    <location>
        <begin position="44"/>
        <end position="87"/>
    </location>
</feature>
<dbReference type="Gene3D" id="4.10.240.10">
    <property type="entry name" value="Zn(2)-C6 fungal-type DNA-binding domain"/>
    <property type="match status" value="1"/>
</dbReference>
<dbReference type="GO" id="GO:0006351">
    <property type="term" value="P:DNA-templated transcription"/>
    <property type="evidence" value="ECO:0007669"/>
    <property type="project" value="InterPro"/>
</dbReference>
<feature type="compositionally biased region" description="Polar residues" evidence="4">
    <location>
        <begin position="62"/>
        <end position="85"/>
    </location>
</feature>